<gene>
    <name evidence="1" type="ORF">SAMN05421647_11320</name>
</gene>
<keyword evidence="2" id="KW-1185">Reference proteome</keyword>
<proteinExistence type="predicted"/>
<evidence type="ECO:0000313" key="2">
    <source>
        <dbReference type="Proteomes" id="UP000186895"/>
    </source>
</evidence>
<dbReference type="STRING" id="49186.SAMN05421647_11320"/>
<dbReference type="EMBL" id="FTMN01000013">
    <property type="protein sequence ID" value="SIQ98754.1"/>
    <property type="molecule type" value="Genomic_DNA"/>
</dbReference>
<protein>
    <submittedName>
        <fullName evidence="1">Uncharacterized protein</fullName>
    </submittedName>
</protein>
<reference evidence="1 2" key="1">
    <citation type="submission" date="2017-01" db="EMBL/GenBank/DDBJ databases">
        <authorList>
            <person name="Mah S.A."/>
            <person name="Swanson W.J."/>
            <person name="Moy G.W."/>
            <person name="Vacquier V.D."/>
        </authorList>
    </citation>
    <scope>NUCLEOTIDE SEQUENCE [LARGE SCALE GENOMIC DNA]</scope>
    <source>
        <strain evidence="1 2">DSM 7027</strain>
    </source>
</reference>
<accession>A0A1N6X8S4</accession>
<sequence>MREIEQNFSGDPGLQAVFASIRGYESWVESDPSKLESMDDSIRAVLRFLDSHGAGLPERSSDQMNDLVEALLVVIAATPVDQAFSYLNDFQKYEPFFQWLIETLHQNPPLKGFAKTLLGRAYVIQQRELQLAFHSDENFQSLSLILESIIHDG</sequence>
<dbReference type="Proteomes" id="UP000186895">
    <property type="component" value="Unassembled WGS sequence"/>
</dbReference>
<name>A0A1N6X8S4_9GAMM</name>
<evidence type="ECO:0000313" key="1">
    <source>
        <dbReference type="EMBL" id="SIQ98754.1"/>
    </source>
</evidence>
<dbReference type="AlphaFoldDB" id="A0A1N6X8S4"/>
<dbReference type="RefSeq" id="WP_076466009.1">
    <property type="nucleotide sequence ID" value="NZ_FTMN01000013.1"/>
</dbReference>
<organism evidence="1 2">
    <name type="scientific">Marinobacterium stanieri</name>
    <dbReference type="NCBI Taxonomy" id="49186"/>
    <lineage>
        <taxon>Bacteria</taxon>
        <taxon>Pseudomonadati</taxon>
        <taxon>Pseudomonadota</taxon>
        <taxon>Gammaproteobacteria</taxon>
        <taxon>Oceanospirillales</taxon>
        <taxon>Oceanospirillaceae</taxon>
        <taxon>Marinobacterium</taxon>
    </lineage>
</organism>